<feature type="transmembrane region" description="Helical" evidence="2">
    <location>
        <begin position="7"/>
        <end position="26"/>
    </location>
</feature>
<feature type="compositionally biased region" description="Basic residues" evidence="1">
    <location>
        <begin position="99"/>
        <end position="109"/>
    </location>
</feature>
<feature type="region of interest" description="Disordered" evidence="1">
    <location>
        <begin position="75"/>
        <end position="126"/>
    </location>
</feature>
<reference evidence="3 4" key="1">
    <citation type="submission" date="2014-03" db="EMBL/GenBank/DDBJ databases">
        <authorList>
            <person name="Urmite Genomes U."/>
        </authorList>
    </citation>
    <scope>NUCLEOTIDE SEQUENCE [LARGE SCALE GENOMIC DNA]</scope>
    <source>
        <strain evidence="3 4">Vm-5</strain>
    </source>
</reference>
<organism evidence="3 4">
    <name type="scientific">Virgibacillus massiliensis</name>
    <dbReference type="NCBI Taxonomy" id="1462526"/>
    <lineage>
        <taxon>Bacteria</taxon>
        <taxon>Bacillati</taxon>
        <taxon>Bacillota</taxon>
        <taxon>Bacilli</taxon>
        <taxon>Bacillales</taxon>
        <taxon>Bacillaceae</taxon>
        <taxon>Virgibacillus</taxon>
    </lineage>
</organism>
<dbReference type="STRING" id="1462526.BN990_01998"/>
<dbReference type="NCBIfam" id="NF041554">
    <property type="entry name" value="SA1362_fam"/>
    <property type="match status" value="1"/>
</dbReference>
<name>A0A024QBU9_9BACI</name>
<feature type="transmembrane region" description="Helical" evidence="2">
    <location>
        <begin position="32"/>
        <end position="55"/>
    </location>
</feature>
<dbReference type="OrthoDB" id="2974227at2"/>
<reference evidence="4" key="2">
    <citation type="submission" date="2014-05" db="EMBL/GenBank/DDBJ databases">
        <title>Draft genome sequence of Virgibacillus massiliensis Vm-5.</title>
        <authorList>
            <person name="Khelaifia S."/>
            <person name="Croce O."/>
            <person name="Lagier J.C."/>
            <person name="Raoult D."/>
        </authorList>
    </citation>
    <scope>NUCLEOTIDE SEQUENCE [LARGE SCALE GENOMIC DNA]</scope>
    <source>
        <strain evidence="4">Vm-5</strain>
    </source>
</reference>
<evidence type="ECO:0000256" key="2">
    <source>
        <dbReference type="SAM" id="Phobius"/>
    </source>
</evidence>
<accession>A0A024QBU9</accession>
<evidence type="ECO:0000313" key="3">
    <source>
        <dbReference type="EMBL" id="CDQ39685.1"/>
    </source>
</evidence>
<dbReference type="EMBL" id="CCDP010000001">
    <property type="protein sequence ID" value="CDQ39685.1"/>
    <property type="molecule type" value="Genomic_DNA"/>
</dbReference>
<feature type="compositionally biased region" description="Polar residues" evidence="1">
    <location>
        <begin position="83"/>
        <end position="98"/>
    </location>
</feature>
<keyword evidence="2" id="KW-0472">Membrane</keyword>
<dbReference type="InterPro" id="IPR048110">
    <property type="entry name" value="SA1362/YqhP-like"/>
</dbReference>
<feature type="compositionally biased region" description="Basic residues" evidence="1">
    <location>
        <begin position="117"/>
        <end position="126"/>
    </location>
</feature>
<evidence type="ECO:0000256" key="1">
    <source>
        <dbReference type="SAM" id="MobiDB-lite"/>
    </source>
</evidence>
<sequence length="126" mass="14239">MTRKSISIPVLIILCLAAVGLISQLFTNTANFFSSLFVSIGVGIAIFAVFYFVFIRKRTSPNEMKKYKQAVKQSKAKYHQVQPGKNTTTTPKVQQPSSPKRKRNKKAAHLRVIDGNKHKRKDRASF</sequence>
<gene>
    <name evidence="3" type="ORF">BN990_01998</name>
</gene>
<comment type="caution">
    <text evidence="3">The sequence shown here is derived from an EMBL/GenBank/DDBJ whole genome shotgun (WGS) entry which is preliminary data.</text>
</comment>
<dbReference type="AlphaFoldDB" id="A0A024QBU9"/>
<dbReference type="RefSeq" id="WP_038243799.1">
    <property type="nucleotide sequence ID" value="NZ_BNER01000002.1"/>
</dbReference>
<keyword evidence="4" id="KW-1185">Reference proteome</keyword>
<protein>
    <submittedName>
        <fullName evidence="3">Uncharacterized protein</fullName>
    </submittedName>
</protein>
<keyword evidence="2" id="KW-1133">Transmembrane helix</keyword>
<keyword evidence="2" id="KW-0812">Transmembrane</keyword>
<proteinExistence type="predicted"/>
<evidence type="ECO:0000313" key="4">
    <source>
        <dbReference type="Proteomes" id="UP000028875"/>
    </source>
</evidence>
<dbReference type="Proteomes" id="UP000028875">
    <property type="component" value="Unassembled WGS sequence"/>
</dbReference>
<dbReference type="eggNOG" id="ENOG50335N0">
    <property type="taxonomic scope" value="Bacteria"/>
</dbReference>